<dbReference type="EMBL" id="CP047020">
    <property type="protein sequence ID" value="QHA08987.1"/>
    <property type="molecule type" value="Genomic_DNA"/>
</dbReference>
<evidence type="ECO:0000313" key="2">
    <source>
        <dbReference type="EMBL" id="QHA08987.1"/>
    </source>
</evidence>
<organism evidence="2 3">
    <name type="scientific">Streptomyces broussonetiae</name>
    <dbReference type="NCBI Taxonomy" id="2686304"/>
    <lineage>
        <taxon>Bacteria</taxon>
        <taxon>Bacillati</taxon>
        <taxon>Actinomycetota</taxon>
        <taxon>Actinomycetes</taxon>
        <taxon>Kitasatosporales</taxon>
        <taxon>Streptomycetaceae</taxon>
        <taxon>Streptomyces</taxon>
    </lineage>
</organism>
<dbReference type="InterPro" id="IPR003495">
    <property type="entry name" value="CobW/HypB/UreG_nucleotide-bd"/>
</dbReference>
<dbReference type="SUPFAM" id="SSF52540">
    <property type="entry name" value="P-loop containing nucleoside triphosphate hydrolases"/>
    <property type="match status" value="1"/>
</dbReference>
<reference evidence="2 3" key="1">
    <citation type="submission" date="2019-12" db="EMBL/GenBank/DDBJ databases">
        <title>Streptomyces sp. strain T44 isolated from rhizosphere soil of Broussonetia papyrifera.</title>
        <authorList>
            <person name="Mo P."/>
        </authorList>
    </citation>
    <scope>NUCLEOTIDE SEQUENCE [LARGE SCALE GENOMIC DNA]</scope>
    <source>
        <strain evidence="2 3">T44</strain>
    </source>
</reference>
<dbReference type="KEGG" id="sbro:GQF42_42310"/>
<dbReference type="AlphaFoldDB" id="A0A6I6NM43"/>
<evidence type="ECO:0000259" key="1">
    <source>
        <dbReference type="Pfam" id="PF02492"/>
    </source>
</evidence>
<accession>A0A6I6NM43</accession>
<evidence type="ECO:0000313" key="3">
    <source>
        <dbReference type="Proteomes" id="UP000436138"/>
    </source>
</evidence>
<protein>
    <recommendedName>
        <fullName evidence="1">CobW/HypB/UreG nucleotide-binding domain-containing protein</fullName>
    </recommendedName>
</protein>
<sequence>MRTTRLPVTVLPGFLGAGRTTALNHVLGNREGLRVAVIVNDMSEVNIDAAPVRGGEAALSRTEERLVGMTNGCICCTLRDDLLQEVDRLAREGRFGQELVFIGKHLHAGALRAALTDCLMADQEGLPSADPFPAWDTHGTGETCQHEHPELLAGA</sequence>
<keyword evidence="3" id="KW-1185">Reference proteome</keyword>
<name>A0A6I6NM43_9ACTN</name>
<dbReference type="Gene3D" id="3.40.50.300">
    <property type="entry name" value="P-loop containing nucleotide triphosphate hydrolases"/>
    <property type="match status" value="1"/>
</dbReference>
<dbReference type="PANTHER" id="PTHR43603">
    <property type="entry name" value="COBW DOMAIN-CONTAINING PROTEIN DDB_G0274527"/>
    <property type="match status" value="1"/>
</dbReference>
<dbReference type="Pfam" id="PF02492">
    <property type="entry name" value="cobW"/>
    <property type="match status" value="1"/>
</dbReference>
<dbReference type="Proteomes" id="UP000436138">
    <property type="component" value="Chromosome"/>
</dbReference>
<gene>
    <name evidence="2" type="ORF">GQF42_42310</name>
</gene>
<dbReference type="InterPro" id="IPR051927">
    <property type="entry name" value="Zn_Chap_cDPG_Synth"/>
</dbReference>
<dbReference type="InterPro" id="IPR027417">
    <property type="entry name" value="P-loop_NTPase"/>
</dbReference>
<feature type="domain" description="CobW/HypB/UreG nucleotide-binding" evidence="1">
    <location>
        <begin position="7"/>
        <end position="97"/>
    </location>
</feature>
<dbReference type="PANTHER" id="PTHR43603:SF1">
    <property type="entry name" value="ZINC-REGULATED GTPASE METALLOPROTEIN ACTIVATOR 1"/>
    <property type="match status" value="1"/>
</dbReference>
<proteinExistence type="predicted"/>